<dbReference type="AlphaFoldDB" id="A0AAN8IGX4"/>
<evidence type="ECO:0000313" key="3">
    <source>
        <dbReference type="EMBL" id="KAK5974354.1"/>
    </source>
</evidence>
<protein>
    <recommendedName>
        <fullName evidence="5">CCHC-type domain-containing protein</fullName>
    </recommendedName>
</protein>
<evidence type="ECO:0000256" key="1">
    <source>
        <dbReference type="SAM" id="Coils"/>
    </source>
</evidence>
<gene>
    <name evidence="3" type="ORF">GCK32_002261</name>
</gene>
<feature type="region of interest" description="Disordered" evidence="2">
    <location>
        <begin position="245"/>
        <end position="271"/>
    </location>
</feature>
<organism evidence="3 4">
    <name type="scientific">Trichostrongylus colubriformis</name>
    <name type="common">Black scour worm</name>
    <dbReference type="NCBI Taxonomy" id="6319"/>
    <lineage>
        <taxon>Eukaryota</taxon>
        <taxon>Metazoa</taxon>
        <taxon>Ecdysozoa</taxon>
        <taxon>Nematoda</taxon>
        <taxon>Chromadorea</taxon>
        <taxon>Rhabditida</taxon>
        <taxon>Rhabditina</taxon>
        <taxon>Rhabditomorpha</taxon>
        <taxon>Strongyloidea</taxon>
        <taxon>Trichostrongylidae</taxon>
        <taxon>Trichostrongylus</taxon>
    </lineage>
</organism>
<accession>A0AAN8IGX4</accession>
<keyword evidence="4" id="KW-1185">Reference proteome</keyword>
<name>A0AAN8IGX4_TRICO</name>
<comment type="caution">
    <text evidence="3">The sequence shown here is derived from an EMBL/GenBank/DDBJ whole genome shotgun (WGS) entry which is preliminary data.</text>
</comment>
<evidence type="ECO:0008006" key="5">
    <source>
        <dbReference type="Google" id="ProtNLM"/>
    </source>
</evidence>
<keyword evidence="1" id="KW-0175">Coiled coil</keyword>
<feature type="coiled-coil region" evidence="1">
    <location>
        <begin position="18"/>
        <end position="63"/>
    </location>
</feature>
<dbReference type="Proteomes" id="UP001331761">
    <property type="component" value="Unassembled WGS sequence"/>
</dbReference>
<sequence length="271" mass="31777">MSFDFPLTELRYGLHDLEDEVRNKFEDMEDRVKRFEQECQIRMDQLIETVEENRRLLARIAEEITEGLKEVRASPTRKGSKRKYDEERDELCEKRRIYAQRLRDREEELREIDRFLSENVVRARRFGDRTMKTHESKIACVFCGLSGKHYSDACPKVRTVDERLKILEEAKSCTICVEKHGGLPCAKGVVCFYCKSARSGANKKVDHHASVCRRPEQFDEAQKRRWEAREALDMARRKLEECEAEMRADSGTSSRKDRVDCGTADSSRKHC</sequence>
<proteinExistence type="predicted"/>
<reference evidence="3 4" key="1">
    <citation type="submission" date="2019-10" db="EMBL/GenBank/DDBJ databases">
        <title>Assembly and Annotation for the nematode Trichostrongylus colubriformis.</title>
        <authorList>
            <person name="Martin J."/>
        </authorList>
    </citation>
    <scope>NUCLEOTIDE SEQUENCE [LARGE SCALE GENOMIC DNA]</scope>
    <source>
        <strain evidence="3">G859</strain>
        <tissue evidence="3">Whole worm</tissue>
    </source>
</reference>
<evidence type="ECO:0000313" key="4">
    <source>
        <dbReference type="Proteomes" id="UP001331761"/>
    </source>
</evidence>
<dbReference type="EMBL" id="WIXE01014371">
    <property type="protein sequence ID" value="KAK5974354.1"/>
    <property type="molecule type" value="Genomic_DNA"/>
</dbReference>
<feature type="coiled-coil region" evidence="1">
    <location>
        <begin position="218"/>
        <end position="245"/>
    </location>
</feature>
<evidence type="ECO:0000256" key="2">
    <source>
        <dbReference type="SAM" id="MobiDB-lite"/>
    </source>
</evidence>